<dbReference type="AlphaFoldDB" id="K9Y0J1"/>
<feature type="chain" id="PRO_5003938128" description="DUF4382 domain-containing protein" evidence="1">
    <location>
        <begin position="23"/>
        <end position="286"/>
    </location>
</feature>
<dbReference type="HOGENOM" id="CLU_983293_0_0_3"/>
<evidence type="ECO:0000256" key="1">
    <source>
        <dbReference type="SAM" id="SignalP"/>
    </source>
</evidence>
<gene>
    <name evidence="2" type="ordered locus">Sta7437_3975</name>
</gene>
<proteinExistence type="predicted"/>
<sequence length="286" mass="30930">MNKFSILIAITQCLAFGAIAIASSWLSSCSPSTNLNKNETEAVAAETGMLTLVANGEDFVRQGFVSKDGWQINFNHLYVTLADVKAYVTEAPFDPETKQEIKPQEEVVLLEGNKTVDLAEGEAEAEPIVVNQTEAPVGTYNASSWKLVPAQDAPASGQTIYMDGIAEKDGQTINFLIGVNYPVEYVCGEFVGEERKGIVQPDATGELETTFHFDHLFGDQSASATDVLNQEALGFQPLAELATAGKLEVDQSQLQERLSPDNYQKWQNAIAGLAHVGEGHCAIKSQ</sequence>
<dbReference type="PATRIC" id="fig|111780.3.peg.4124"/>
<evidence type="ECO:0000313" key="2">
    <source>
        <dbReference type="EMBL" id="AFZ37457.1"/>
    </source>
</evidence>
<dbReference type="eggNOG" id="ENOG502Z8A8">
    <property type="taxonomic scope" value="Bacteria"/>
</dbReference>
<keyword evidence="1" id="KW-0732">Signal</keyword>
<evidence type="ECO:0000313" key="3">
    <source>
        <dbReference type="Proteomes" id="UP000010473"/>
    </source>
</evidence>
<dbReference type="OrthoDB" id="7835646at2"/>
<dbReference type="KEGG" id="scs:Sta7437_3975"/>
<evidence type="ECO:0008006" key="4">
    <source>
        <dbReference type="Google" id="ProtNLM"/>
    </source>
</evidence>
<dbReference type="STRING" id="111780.Sta7437_3975"/>
<organism evidence="2 3">
    <name type="scientific">Stanieria cyanosphaera (strain ATCC 29371 / PCC 7437)</name>
    <dbReference type="NCBI Taxonomy" id="111780"/>
    <lineage>
        <taxon>Bacteria</taxon>
        <taxon>Bacillati</taxon>
        <taxon>Cyanobacteriota</taxon>
        <taxon>Cyanophyceae</taxon>
        <taxon>Pleurocapsales</taxon>
        <taxon>Dermocarpellaceae</taxon>
        <taxon>Stanieria</taxon>
    </lineage>
</organism>
<accession>K9Y0J1</accession>
<dbReference type="PROSITE" id="PS51257">
    <property type="entry name" value="PROKAR_LIPOPROTEIN"/>
    <property type="match status" value="1"/>
</dbReference>
<feature type="signal peptide" evidence="1">
    <location>
        <begin position="1"/>
        <end position="22"/>
    </location>
</feature>
<dbReference type="EMBL" id="CP003653">
    <property type="protein sequence ID" value="AFZ37457.1"/>
    <property type="molecule type" value="Genomic_DNA"/>
</dbReference>
<name>K9Y0J1_STAC7</name>
<dbReference type="Proteomes" id="UP000010473">
    <property type="component" value="Chromosome"/>
</dbReference>
<protein>
    <recommendedName>
        <fullName evidence="4">DUF4382 domain-containing protein</fullName>
    </recommendedName>
</protein>
<reference evidence="3" key="1">
    <citation type="journal article" date="2013" name="Proc. Natl. Acad. Sci. U.S.A.">
        <title>Improving the coverage of the cyanobacterial phylum using diversity-driven genome sequencing.</title>
        <authorList>
            <person name="Shih P.M."/>
            <person name="Wu D."/>
            <person name="Latifi A."/>
            <person name="Axen S.D."/>
            <person name="Fewer D.P."/>
            <person name="Talla E."/>
            <person name="Calteau A."/>
            <person name="Cai F."/>
            <person name="Tandeau de Marsac N."/>
            <person name="Rippka R."/>
            <person name="Herdman M."/>
            <person name="Sivonen K."/>
            <person name="Coursin T."/>
            <person name="Laurent T."/>
            <person name="Goodwin L."/>
            <person name="Nolan M."/>
            <person name="Davenport K.W."/>
            <person name="Han C.S."/>
            <person name="Rubin E.M."/>
            <person name="Eisen J.A."/>
            <person name="Woyke T."/>
            <person name="Gugger M."/>
            <person name="Kerfeld C.A."/>
        </authorList>
    </citation>
    <scope>NUCLEOTIDE SEQUENCE [LARGE SCALE GENOMIC DNA]</scope>
    <source>
        <strain evidence="3">ATCC 29371 / PCC 7437</strain>
    </source>
</reference>
<keyword evidence="3" id="KW-1185">Reference proteome</keyword>
<dbReference type="RefSeq" id="WP_015195116.1">
    <property type="nucleotide sequence ID" value="NC_019748.1"/>
</dbReference>